<accession>A0A382GZS7</accession>
<dbReference type="GO" id="GO:0008705">
    <property type="term" value="F:methionine synthase activity"/>
    <property type="evidence" value="ECO:0007669"/>
    <property type="project" value="TreeGrafter"/>
</dbReference>
<dbReference type="InterPro" id="IPR036594">
    <property type="entry name" value="Meth_synthase_dom"/>
</dbReference>
<gene>
    <name evidence="4" type="ORF">METZ01_LOCUS233219</name>
</gene>
<dbReference type="InterPro" id="IPR036724">
    <property type="entry name" value="Cobalamin-bd_sf"/>
</dbReference>
<feature type="domain" description="B12-binding" evidence="3">
    <location>
        <begin position="163"/>
        <end position="264"/>
    </location>
</feature>
<dbReference type="InterPro" id="IPR003759">
    <property type="entry name" value="Cbl-bd_cap"/>
</dbReference>
<evidence type="ECO:0000256" key="2">
    <source>
        <dbReference type="ARBA" id="ARBA00023285"/>
    </source>
</evidence>
<dbReference type="InterPro" id="IPR006158">
    <property type="entry name" value="Cobalamin-bd"/>
</dbReference>
<dbReference type="GO" id="GO:0046653">
    <property type="term" value="P:tetrahydrofolate metabolic process"/>
    <property type="evidence" value="ECO:0007669"/>
    <property type="project" value="TreeGrafter"/>
</dbReference>
<dbReference type="InterPro" id="IPR050554">
    <property type="entry name" value="Met_Synthase/Corrinoid"/>
</dbReference>
<keyword evidence="1" id="KW-0479">Metal-binding</keyword>
<dbReference type="Pfam" id="PF02310">
    <property type="entry name" value="B12-binding"/>
    <property type="match status" value="1"/>
</dbReference>
<feature type="non-terminal residue" evidence="4">
    <location>
        <position position="264"/>
    </location>
</feature>
<dbReference type="GO" id="GO:0031419">
    <property type="term" value="F:cobalamin binding"/>
    <property type="evidence" value="ECO:0007669"/>
    <property type="project" value="InterPro"/>
</dbReference>
<dbReference type="CDD" id="cd02065">
    <property type="entry name" value="B12-binding_like"/>
    <property type="match status" value="1"/>
</dbReference>
<dbReference type="PROSITE" id="PS51332">
    <property type="entry name" value="B12_BINDING"/>
    <property type="match status" value="1"/>
</dbReference>
<dbReference type="EMBL" id="UINC01058286">
    <property type="protein sequence ID" value="SVB80365.1"/>
    <property type="molecule type" value="Genomic_DNA"/>
</dbReference>
<proteinExistence type="predicted"/>
<dbReference type="PANTHER" id="PTHR45833">
    <property type="entry name" value="METHIONINE SYNTHASE"/>
    <property type="match status" value="1"/>
</dbReference>
<keyword evidence="2" id="KW-0170">Cobalt</keyword>
<organism evidence="4">
    <name type="scientific">marine metagenome</name>
    <dbReference type="NCBI Taxonomy" id="408172"/>
    <lineage>
        <taxon>unclassified sequences</taxon>
        <taxon>metagenomes</taxon>
        <taxon>ecological metagenomes</taxon>
    </lineage>
</organism>
<sequence length="264" mass="30529">MVFLRHKIVKGNSYTYLVENKWNSEKKIPIQKTIKYLGKTSNIILSDIPDKYRNSSSVITFLGSNKNNDLANREKYIKKIKKNFFDLLIHGKIDEVYCIYKEFTKHNTLSTFYQNILRPVLYTIGDMWDSKKLDVGDEHIASNTVLRLLEIIKKEMRPRITKEKTILICTPYSENHIIPCLMLETFLSIRGYEIINLAPSVPMISILNQIQSKKPDLVLISITLVDHLQSAKRMIDKIKKTKTPILVGGQATINQEKIPGVEYI</sequence>
<dbReference type="GO" id="GO:0005829">
    <property type="term" value="C:cytosol"/>
    <property type="evidence" value="ECO:0007669"/>
    <property type="project" value="TreeGrafter"/>
</dbReference>
<dbReference type="AlphaFoldDB" id="A0A382GZS7"/>
<dbReference type="Pfam" id="PF02607">
    <property type="entry name" value="B12-binding_2"/>
    <property type="match status" value="1"/>
</dbReference>
<dbReference type="SUPFAM" id="SSF52242">
    <property type="entry name" value="Cobalamin (vitamin B12)-binding domain"/>
    <property type="match status" value="1"/>
</dbReference>
<evidence type="ECO:0000313" key="4">
    <source>
        <dbReference type="EMBL" id="SVB80365.1"/>
    </source>
</evidence>
<reference evidence="4" key="1">
    <citation type="submission" date="2018-05" db="EMBL/GenBank/DDBJ databases">
        <authorList>
            <person name="Lanie J.A."/>
            <person name="Ng W.-L."/>
            <person name="Kazmierczak K.M."/>
            <person name="Andrzejewski T.M."/>
            <person name="Davidsen T.M."/>
            <person name="Wayne K.J."/>
            <person name="Tettelin H."/>
            <person name="Glass J.I."/>
            <person name="Rusch D."/>
            <person name="Podicherti R."/>
            <person name="Tsui H.-C.T."/>
            <person name="Winkler M.E."/>
        </authorList>
    </citation>
    <scope>NUCLEOTIDE SEQUENCE</scope>
</reference>
<dbReference type="Gene3D" id="3.40.50.280">
    <property type="entry name" value="Cobalamin-binding domain"/>
    <property type="match status" value="1"/>
</dbReference>
<name>A0A382GZS7_9ZZZZ</name>
<dbReference type="GO" id="GO:0050667">
    <property type="term" value="P:homocysteine metabolic process"/>
    <property type="evidence" value="ECO:0007669"/>
    <property type="project" value="TreeGrafter"/>
</dbReference>
<evidence type="ECO:0000256" key="1">
    <source>
        <dbReference type="ARBA" id="ARBA00022723"/>
    </source>
</evidence>
<dbReference type="PANTHER" id="PTHR45833:SF1">
    <property type="entry name" value="METHIONINE SYNTHASE"/>
    <property type="match status" value="1"/>
</dbReference>
<dbReference type="Gene3D" id="1.10.1240.10">
    <property type="entry name" value="Methionine synthase domain"/>
    <property type="match status" value="1"/>
</dbReference>
<dbReference type="GO" id="GO:0046872">
    <property type="term" value="F:metal ion binding"/>
    <property type="evidence" value="ECO:0007669"/>
    <property type="project" value="UniProtKB-KW"/>
</dbReference>
<protein>
    <recommendedName>
        <fullName evidence="3">B12-binding domain-containing protein</fullName>
    </recommendedName>
</protein>
<evidence type="ECO:0000259" key="3">
    <source>
        <dbReference type="PROSITE" id="PS51332"/>
    </source>
</evidence>